<reference evidence="2 3" key="1">
    <citation type="journal article" date="2018" name="Nat. Ecol. Evol.">
        <title>Shark genomes provide insights into elasmobranch evolution and the origin of vertebrates.</title>
        <authorList>
            <person name="Hara Y"/>
            <person name="Yamaguchi K"/>
            <person name="Onimaru K"/>
            <person name="Kadota M"/>
            <person name="Koyanagi M"/>
            <person name="Keeley SD"/>
            <person name="Tatsumi K"/>
            <person name="Tanaka K"/>
            <person name="Motone F"/>
            <person name="Kageyama Y"/>
            <person name="Nozu R"/>
            <person name="Adachi N"/>
            <person name="Nishimura O"/>
            <person name="Nakagawa R"/>
            <person name="Tanegashima C"/>
            <person name="Kiyatake I"/>
            <person name="Matsumoto R"/>
            <person name="Murakumo K"/>
            <person name="Nishida K"/>
            <person name="Terakita A"/>
            <person name="Kuratani S"/>
            <person name="Sato K"/>
            <person name="Hyodo S Kuraku.S."/>
        </authorList>
    </citation>
    <scope>NUCLEOTIDE SEQUENCE [LARGE SCALE GENOMIC DNA]</scope>
</reference>
<name>A0A401TSA7_CHIPU</name>
<evidence type="ECO:0000256" key="1">
    <source>
        <dbReference type="SAM" id="MobiDB-lite"/>
    </source>
</evidence>
<feature type="region of interest" description="Disordered" evidence="1">
    <location>
        <begin position="27"/>
        <end position="48"/>
    </location>
</feature>
<dbReference type="EMBL" id="BEZZ01161253">
    <property type="protein sequence ID" value="GCC45508.1"/>
    <property type="molecule type" value="Genomic_DNA"/>
</dbReference>
<proteinExistence type="predicted"/>
<dbReference type="AlphaFoldDB" id="A0A401TSA7"/>
<dbReference type="Proteomes" id="UP000287033">
    <property type="component" value="Unassembled WGS sequence"/>
</dbReference>
<gene>
    <name evidence="2" type="ORF">chiPu_0029605</name>
</gene>
<comment type="caution">
    <text evidence="2">The sequence shown here is derived from an EMBL/GenBank/DDBJ whole genome shotgun (WGS) entry which is preliminary data.</text>
</comment>
<feature type="non-terminal residue" evidence="2">
    <location>
        <position position="48"/>
    </location>
</feature>
<evidence type="ECO:0000313" key="2">
    <source>
        <dbReference type="EMBL" id="GCC45508.1"/>
    </source>
</evidence>
<accession>A0A401TSA7</accession>
<evidence type="ECO:0000313" key="3">
    <source>
        <dbReference type="Proteomes" id="UP000287033"/>
    </source>
</evidence>
<sequence length="48" mass="5196">MGDHRIDLDLSVHVPVDDLRHVGATARAAERGALPDPPGDELERPGRD</sequence>
<organism evidence="2 3">
    <name type="scientific">Chiloscyllium punctatum</name>
    <name type="common">Brownbanded bambooshark</name>
    <name type="synonym">Hemiscyllium punctatum</name>
    <dbReference type="NCBI Taxonomy" id="137246"/>
    <lineage>
        <taxon>Eukaryota</taxon>
        <taxon>Metazoa</taxon>
        <taxon>Chordata</taxon>
        <taxon>Craniata</taxon>
        <taxon>Vertebrata</taxon>
        <taxon>Chondrichthyes</taxon>
        <taxon>Elasmobranchii</taxon>
        <taxon>Galeomorphii</taxon>
        <taxon>Galeoidea</taxon>
        <taxon>Orectolobiformes</taxon>
        <taxon>Hemiscylliidae</taxon>
        <taxon>Chiloscyllium</taxon>
    </lineage>
</organism>
<keyword evidence="3" id="KW-1185">Reference proteome</keyword>
<protein>
    <submittedName>
        <fullName evidence="2">Uncharacterized protein</fullName>
    </submittedName>
</protein>